<sequence length="113" mass="12285">SSILVWNARGLNNQARRNSVCDTILSSHADIVCIHATKLAAVSSQLLLTVFGAAFDKFVTLPADGSRGGILIAWKGACCHTISSRVDRYSVSIQFAEQEGRNWWFTGVYGPRG</sequence>
<proteinExistence type="predicted"/>
<dbReference type="SUPFAM" id="SSF56219">
    <property type="entry name" value="DNase I-like"/>
    <property type="match status" value="1"/>
</dbReference>
<dbReference type="AlphaFoldDB" id="A0A9W7XEK7"/>
<comment type="caution">
    <text evidence="1">The sequence shown here is derived from an EMBL/GenBank/DDBJ whole genome shotgun (WGS) entry which is preliminary data.</text>
</comment>
<evidence type="ECO:0000313" key="2">
    <source>
        <dbReference type="Proteomes" id="UP001164776"/>
    </source>
</evidence>
<feature type="non-terminal residue" evidence="1">
    <location>
        <position position="1"/>
    </location>
</feature>
<dbReference type="Gene3D" id="3.60.10.10">
    <property type="entry name" value="Endonuclease/exonuclease/phosphatase"/>
    <property type="match status" value="1"/>
</dbReference>
<dbReference type="InterPro" id="IPR036691">
    <property type="entry name" value="Endo/exonu/phosph_ase_sf"/>
</dbReference>
<evidence type="ECO:0008006" key="3">
    <source>
        <dbReference type="Google" id="ProtNLM"/>
    </source>
</evidence>
<dbReference type="EMBL" id="MU629436">
    <property type="protein sequence ID" value="KAJ1257222.1"/>
    <property type="molecule type" value="Genomic_DNA"/>
</dbReference>
<organism evidence="1 2">
    <name type="scientific">Paspalum vaginatum</name>
    <name type="common">seashore paspalum</name>
    <dbReference type="NCBI Taxonomy" id="158149"/>
    <lineage>
        <taxon>Eukaryota</taxon>
        <taxon>Viridiplantae</taxon>
        <taxon>Streptophyta</taxon>
        <taxon>Embryophyta</taxon>
        <taxon>Tracheophyta</taxon>
        <taxon>Spermatophyta</taxon>
        <taxon>Magnoliopsida</taxon>
        <taxon>Liliopsida</taxon>
        <taxon>Poales</taxon>
        <taxon>Poaceae</taxon>
        <taxon>PACMAD clade</taxon>
        <taxon>Panicoideae</taxon>
        <taxon>Andropogonodae</taxon>
        <taxon>Paspaleae</taxon>
        <taxon>Paspalinae</taxon>
        <taxon>Paspalum</taxon>
    </lineage>
</organism>
<name>A0A9W7XEK7_9POAL</name>
<dbReference type="Proteomes" id="UP001164776">
    <property type="component" value="Unassembled WGS sequence"/>
</dbReference>
<keyword evidence="2" id="KW-1185">Reference proteome</keyword>
<protein>
    <recommendedName>
        <fullName evidence="3">Endonuclease/exonuclease/phosphatase domain-containing protein</fullName>
    </recommendedName>
</protein>
<accession>A0A9W7XEK7</accession>
<evidence type="ECO:0000313" key="1">
    <source>
        <dbReference type="EMBL" id="KAJ1257222.1"/>
    </source>
</evidence>
<gene>
    <name evidence="1" type="ORF">BS78_K172300</name>
</gene>
<reference evidence="1 2" key="1">
    <citation type="submission" date="2022-10" db="EMBL/GenBank/DDBJ databases">
        <title>WGS assembly of Paspalum vaginatum 540-79.</title>
        <authorList>
            <person name="Sun G."/>
            <person name="Wase N."/>
            <person name="Shu S."/>
            <person name="Jenkins J."/>
            <person name="Zhou B."/>
            <person name="Torres-Rodriguez J."/>
            <person name="Chen C."/>
            <person name="Sandor L."/>
            <person name="Plott C."/>
            <person name="Yoshinga Y."/>
            <person name="Daum C."/>
            <person name="Qi P."/>
            <person name="Barry K."/>
            <person name="Lipzen A."/>
            <person name="Berry L."/>
            <person name="Pedersen C."/>
            <person name="Gottilla T."/>
            <person name="Foltz A."/>
            <person name="Yu H."/>
            <person name="O'Malley R."/>
            <person name="Zhang C."/>
            <person name="Devos K."/>
            <person name="Sigmon B."/>
            <person name="Yu B."/>
            <person name="Obata T."/>
            <person name="Schmutz J."/>
            <person name="Schnable J."/>
        </authorList>
    </citation>
    <scope>NUCLEOTIDE SEQUENCE [LARGE SCALE GENOMIC DNA]</scope>
    <source>
        <strain evidence="2">cv. 540-79</strain>
    </source>
</reference>
<dbReference type="OrthoDB" id="1881450at2759"/>